<reference evidence="2" key="1">
    <citation type="journal article" date="2020" name="bioRxiv">
        <title>Comparative genomics of Chlamydomonas.</title>
        <authorList>
            <person name="Craig R.J."/>
            <person name="Hasan A.R."/>
            <person name="Ness R.W."/>
            <person name="Keightley P.D."/>
        </authorList>
    </citation>
    <scope>NUCLEOTIDE SEQUENCE</scope>
    <source>
        <strain evidence="2">SAG 7.73</strain>
    </source>
</reference>
<organism evidence="2 3">
    <name type="scientific">Chlamydomonas incerta</name>
    <dbReference type="NCBI Taxonomy" id="51695"/>
    <lineage>
        <taxon>Eukaryota</taxon>
        <taxon>Viridiplantae</taxon>
        <taxon>Chlorophyta</taxon>
        <taxon>core chlorophytes</taxon>
        <taxon>Chlorophyceae</taxon>
        <taxon>CS clade</taxon>
        <taxon>Chlamydomonadales</taxon>
        <taxon>Chlamydomonadaceae</taxon>
        <taxon>Chlamydomonas</taxon>
    </lineage>
</organism>
<gene>
    <name evidence="2" type="ORF">HXX76_006745</name>
</gene>
<dbReference type="EMBL" id="JAEHOC010000013">
    <property type="protein sequence ID" value="KAG2436442.1"/>
    <property type="molecule type" value="Genomic_DNA"/>
</dbReference>
<dbReference type="Proteomes" id="UP000650467">
    <property type="component" value="Unassembled WGS sequence"/>
</dbReference>
<protein>
    <submittedName>
        <fullName evidence="2">Uncharacterized protein</fullName>
    </submittedName>
</protein>
<name>A0A835T3N1_CHLIN</name>
<evidence type="ECO:0000256" key="1">
    <source>
        <dbReference type="SAM" id="MobiDB-lite"/>
    </source>
</evidence>
<accession>A0A835T3N1</accession>
<comment type="caution">
    <text evidence="2">The sequence shown here is derived from an EMBL/GenBank/DDBJ whole genome shotgun (WGS) entry which is preliminary data.</text>
</comment>
<sequence length="117" mass="11902">MEKPHGLKKTPASPARWRPTHVAHYYQQHPLTSDQLEALATTGDLTSLLVEHTIQPFNTTDQRPYHLAAAEARRTHAAATAAYIASGAAAGKAAPSGSSSGSGSGSSGSGSSGGGAH</sequence>
<evidence type="ECO:0000313" key="3">
    <source>
        <dbReference type="Proteomes" id="UP000650467"/>
    </source>
</evidence>
<dbReference type="AlphaFoldDB" id="A0A835T3N1"/>
<evidence type="ECO:0000313" key="2">
    <source>
        <dbReference type="EMBL" id="KAG2436442.1"/>
    </source>
</evidence>
<proteinExistence type="predicted"/>
<feature type="compositionally biased region" description="Gly residues" evidence="1">
    <location>
        <begin position="100"/>
        <end position="117"/>
    </location>
</feature>
<keyword evidence="3" id="KW-1185">Reference proteome</keyword>
<feature type="compositionally biased region" description="Low complexity" evidence="1">
    <location>
        <begin position="88"/>
        <end position="99"/>
    </location>
</feature>
<feature type="region of interest" description="Disordered" evidence="1">
    <location>
        <begin position="88"/>
        <end position="117"/>
    </location>
</feature>